<feature type="region of interest" description="Disordered" evidence="3">
    <location>
        <begin position="1"/>
        <end position="130"/>
    </location>
</feature>
<protein>
    <submittedName>
        <fullName evidence="5">Mce-associated membrane protein</fullName>
    </submittedName>
</protein>
<evidence type="ECO:0000313" key="6">
    <source>
        <dbReference type="Proteomes" id="UP001205740"/>
    </source>
</evidence>
<name>A0ABT1H3B2_9NOCA</name>
<keyword evidence="4" id="KW-0812">Transmembrane</keyword>
<evidence type="ECO:0000256" key="3">
    <source>
        <dbReference type="SAM" id="MobiDB-lite"/>
    </source>
</evidence>
<dbReference type="PANTHER" id="PTHR37042:SF4">
    <property type="entry name" value="OUTER MEMBRANE PROTEIN RV1973"/>
    <property type="match status" value="1"/>
</dbReference>
<feature type="compositionally biased region" description="Low complexity" evidence="3">
    <location>
        <begin position="38"/>
        <end position="68"/>
    </location>
</feature>
<evidence type="ECO:0000256" key="4">
    <source>
        <dbReference type="SAM" id="Phobius"/>
    </source>
</evidence>
<gene>
    <name evidence="5" type="ORF">LX12_002935</name>
</gene>
<evidence type="ECO:0000256" key="2">
    <source>
        <dbReference type="ARBA" id="ARBA00023136"/>
    </source>
</evidence>
<dbReference type="PANTHER" id="PTHR37042">
    <property type="entry name" value="OUTER MEMBRANE PROTEIN RV1973"/>
    <property type="match status" value="1"/>
</dbReference>
<proteinExistence type="predicted"/>
<keyword evidence="4" id="KW-1133">Transmembrane helix</keyword>
<reference evidence="5 6" key="1">
    <citation type="submission" date="2022-06" db="EMBL/GenBank/DDBJ databases">
        <title>Genomic Encyclopedia of Archaeal and Bacterial Type Strains, Phase II (KMG-II): from individual species to whole genera.</title>
        <authorList>
            <person name="Goeker M."/>
        </authorList>
    </citation>
    <scope>NUCLEOTIDE SEQUENCE [LARGE SCALE GENOMIC DNA]</scope>
    <source>
        <strain evidence="5 6">DSM 45037</strain>
    </source>
</reference>
<organism evidence="5 6">
    <name type="scientific">Williamsia serinedens</name>
    <dbReference type="NCBI Taxonomy" id="391736"/>
    <lineage>
        <taxon>Bacteria</taxon>
        <taxon>Bacillati</taxon>
        <taxon>Actinomycetota</taxon>
        <taxon>Actinomycetes</taxon>
        <taxon>Mycobacteriales</taxon>
        <taxon>Nocardiaceae</taxon>
        <taxon>Williamsia</taxon>
    </lineage>
</organism>
<comment type="subcellular location">
    <subcellularLocation>
        <location evidence="1">Membrane</location>
    </subcellularLocation>
</comment>
<accession>A0ABT1H3B2</accession>
<evidence type="ECO:0000256" key="1">
    <source>
        <dbReference type="ARBA" id="ARBA00004370"/>
    </source>
</evidence>
<feature type="transmembrane region" description="Helical" evidence="4">
    <location>
        <begin position="138"/>
        <end position="163"/>
    </location>
</feature>
<dbReference type="EMBL" id="JAMTCG010000005">
    <property type="protein sequence ID" value="MCP2161736.1"/>
    <property type="molecule type" value="Genomic_DNA"/>
</dbReference>
<dbReference type="Proteomes" id="UP001205740">
    <property type="component" value="Unassembled WGS sequence"/>
</dbReference>
<keyword evidence="2 4" id="KW-0472">Membrane</keyword>
<evidence type="ECO:0000313" key="5">
    <source>
        <dbReference type="EMBL" id="MCP2161736.1"/>
    </source>
</evidence>
<sequence>MAGPDHRDGVGVSAGADVREGADGRRIRRRVRRPAGPPVAESSSAGSAPATPAPTPTTAARPVRRSAPITSLRKGRATDGSAQKPTEAVGSETVTDDATEASSTEAAPARSGGTLSYRERRRGAPAVAKKAPVRRSRLGLYLSATLAILVIAGLAAVSVFFAVGTSRVDDRAAQRAEYVAFARQMVVNLTSLSPSTVDATLDEFRRDASGKALEDTSQTLQQTVDLIKSQNVTTKGTILADAVVSSDADQATVLIVSGWTMNNSQPVVQTFRWKVTVSRIDGQMKLTGYEWVT</sequence>
<comment type="caution">
    <text evidence="5">The sequence shown here is derived from an EMBL/GenBank/DDBJ whole genome shotgun (WGS) entry which is preliminary data.</text>
</comment>
<keyword evidence="6" id="KW-1185">Reference proteome</keyword>